<proteinExistence type="predicted"/>
<dbReference type="InterPro" id="IPR006626">
    <property type="entry name" value="PbH1"/>
</dbReference>
<dbReference type="Pfam" id="PF12708">
    <property type="entry name" value="Pect-lyase_RHGA_epim"/>
    <property type="match status" value="1"/>
</dbReference>
<dbReference type="GO" id="GO:0016829">
    <property type="term" value="F:lyase activity"/>
    <property type="evidence" value="ECO:0007669"/>
    <property type="project" value="UniProtKB-KW"/>
</dbReference>
<dbReference type="SUPFAM" id="SSF51126">
    <property type="entry name" value="Pectin lyase-like"/>
    <property type="match status" value="1"/>
</dbReference>
<comment type="caution">
    <text evidence="3">The sequence shown here is derived from an EMBL/GenBank/DDBJ whole genome shotgun (WGS) entry which is preliminary data.</text>
</comment>
<dbReference type="RefSeq" id="WP_106521165.1">
    <property type="nucleotide sequence ID" value="NZ_PYGD01000001.1"/>
</dbReference>
<dbReference type="OrthoDB" id="863031at2"/>
<dbReference type="InterPro" id="IPR024535">
    <property type="entry name" value="RHGA/B-epi-like_pectate_lyase"/>
</dbReference>
<keyword evidence="3" id="KW-0456">Lyase</keyword>
<dbReference type="Gene3D" id="2.160.20.10">
    <property type="entry name" value="Single-stranded right-handed beta-helix, Pectin lyase-like"/>
    <property type="match status" value="1"/>
</dbReference>
<accession>A0A2P8DB66</accession>
<feature type="chain" id="PRO_5015159590" evidence="1">
    <location>
        <begin position="24"/>
        <end position="541"/>
    </location>
</feature>
<reference evidence="3 4" key="1">
    <citation type="submission" date="2018-03" db="EMBL/GenBank/DDBJ databases">
        <title>Genomic Encyclopedia of Type Strains, Phase III (KMG-III): the genomes of soil and plant-associated and newly described type strains.</title>
        <authorList>
            <person name="Whitman W."/>
        </authorList>
    </citation>
    <scope>NUCLEOTIDE SEQUENCE [LARGE SCALE GENOMIC DNA]</scope>
    <source>
        <strain evidence="3 4">CGMCC 1.12700</strain>
    </source>
</reference>
<organism evidence="3 4">
    <name type="scientific">Taibaiella chishuiensis</name>
    <dbReference type="NCBI Taxonomy" id="1434707"/>
    <lineage>
        <taxon>Bacteria</taxon>
        <taxon>Pseudomonadati</taxon>
        <taxon>Bacteroidota</taxon>
        <taxon>Chitinophagia</taxon>
        <taxon>Chitinophagales</taxon>
        <taxon>Chitinophagaceae</taxon>
        <taxon>Taibaiella</taxon>
    </lineage>
</organism>
<name>A0A2P8DB66_9BACT</name>
<dbReference type="SMART" id="SM00710">
    <property type="entry name" value="PbH1"/>
    <property type="match status" value="7"/>
</dbReference>
<evidence type="ECO:0000313" key="4">
    <source>
        <dbReference type="Proteomes" id="UP000240572"/>
    </source>
</evidence>
<evidence type="ECO:0000256" key="1">
    <source>
        <dbReference type="SAM" id="SignalP"/>
    </source>
</evidence>
<feature type="signal peptide" evidence="1">
    <location>
        <begin position="1"/>
        <end position="23"/>
    </location>
</feature>
<sequence>MKRRLYHLLMLLLLAACAGQAQGQKNVLVYSAANRTHTDKSRILTLDLKKDFGAIGNGAADDQPAFDAAAAFINARKGNCKLVIPQGTYRVGRQVANKEGRYMTGSNVMNIGGEDVGYQSNIEIAGAGQAILKYKDNMQYGYFTMAGMPQNIQAAKGVDVHKEAATLGKCINIFNCGNVRISNLVLDGNFYPGKMKVGGRHLAASQGIQQEHYGIFINYSENVSISNVTAKRFGLDGFLIFNASTVKKNIRFDNCVADYNGRQGMSILFADGVQVNNCKFTNTGMGELQYSGLQAGVDLEPEQSDYVIQNVTFNNCTFENSRNTSVAVSSGAGKVRNISFTKCNIINVNTVGNSIALDIGRHKALQFTDCNIYGYVLIAQSNAATASEGYSFKRCLFSDCYYGKSRQSLVPTSTILIYPPGGNQNWDYVTMDNCTFDVYTKRPWHYLKSAPGRMSRISNSIIYANGGKEITGNDNTILQDDNISLENNTFYLRSESAYIHGGKTIAPANSTAEVKWNGNTIRRWGGRTPARQCTAGTSRPR</sequence>
<dbReference type="InterPro" id="IPR011050">
    <property type="entry name" value="Pectin_lyase_fold/virulence"/>
</dbReference>
<gene>
    <name evidence="3" type="ORF">B0I18_101618</name>
</gene>
<keyword evidence="4" id="KW-1185">Reference proteome</keyword>
<dbReference type="EMBL" id="PYGD01000001">
    <property type="protein sequence ID" value="PSK94462.1"/>
    <property type="molecule type" value="Genomic_DNA"/>
</dbReference>
<evidence type="ECO:0000313" key="3">
    <source>
        <dbReference type="EMBL" id="PSK94462.1"/>
    </source>
</evidence>
<dbReference type="Proteomes" id="UP000240572">
    <property type="component" value="Unassembled WGS sequence"/>
</dbReference>
<dbReference type="AlphaFoldDB" id="A0A2P8DB66"/>
<feature type="domain" description="Rhamnogalacturonase A/B/Epimerase-like pectate lyase" evidence="2">
    <location>
        <begin position="50"/>
        <end position="279"/>
    </location>
</feature>
<dbReference type="PROSITE" id="PS51257">
    <property type="entry name" value="PROKAR_LIPOPROTEIN"/>
    <property type="match status" value="1"/>
</dbReference>
<dbReference type="InterPro" id="IPR012334">
    <property type="entry name" value="Pectin_lyas_fold"/>
</dbReference>
<protein>
    <submittedName>
        <fullName evidence="3">Pectate lyase-like protein</fullName>
    </submittedName>
</protein>
<keyword evidence="1" id="KW-0732">Signal</keyword>
<evidence type="ECO:0000259" key="2">
    <source>
        <dbReference type="Pfam" id="PF12708"/>
    </source>
</evidence>